<keyword evidence="8 11" id="KW-0442">Lipid degradation</keyword>
<dbReference type="Gene3D" id="2.60.40.150">
    <property type="entry name" value="C2 domain"/>
    <property type="match status" value="1"/>
</dbReference>
<evidence type="ECO:0000256" key="8">
    <source>
        <dbReference type="ARBA" id="ARBA00022963"/>
    </source>
</evidence>
<gene>
    <name evidence="16" type="ORF">MATL_G00158590</name>
</gene>
<evidence type="ECO:0000256" key="4">
    <source>
        <dbReference type="ARBA" id="ARBA00022490"/>
    </source>
</evidence>
<accession>A0A9D3PSG2</accession>
<keyword evidence="7 12" id="KW-0106">Calcium</keyword>
<dbReference type="GO" id="GO:0005544">
    <property type="term" value="F:calcium-dependent phospholipid binding"/>
    <property type="evidence" value="ECO:0007669"/>
    <property type="project" value="TreeGrafter"/>
</dbReference>
<dbReference type="InterPro" id="IPR000008">
    <property type="entry name" value="C2_dom"/>
</dbReference>
<evidence type="ECO:0000256" key="11">
    <source>
        <dbReference type="PROSITE-ProRule" id="PRU00555"/>
    </source>
</evidence>
<evidence type="ECO:0000256" key="13">
    <source>
        <dbReference type="SAM" id="MobiDB-lite"/>
    </source>
</evidence>
<feature type="region of interest" description="Disordered" evidence="13">
    <location>
        <begin position="839"/>
        <end position="864"/>
    </location>
</feature>
<dbReference type="InterPro" id="IPR002642">
    <property type="entry name" value="LysoPLipase_cat_dom"/>
</dbReference>
<evidence type="ECO:0000313" key="17">
    <source>
        <dbReference type="Proteomes" id="UP001046870"/>
    </source>
</evidence>
<dbReference type="GO" id="GO:0005509">
    <property type="term" value="F:calcium ion binding"/>
    <property type="evidence" value="ECO:0007669"/>
    <property type="project" value="InterPro"/>
</dbReference>
<organism evidence="16 17">
    <name type="scientific">Megalops atlanticus</name>
    <name type="common">Tarpon</name>
    <name type="synonym">Clupea gigantea</name>
    <dbReference type="NCBI Taxonomy" id="7932"/>
    <lineage>
        <taxon>Eukaryota</taxon>
        <taxon>Metazoa</taxon>
        <taxon>Chordata</taxon>
        <taxon>Craniata</taxon>
        <taxon>Vertebrata</taxon>
        <taxon>Euteleostomi</taxon>
        <taxon>Actinopterygii</taxon>
        <taxon>Neopterygii</taxon>
        <taxon>Teleostei</taxon>
        <taxon>Elopiformes</taxon>
        <taxon>Megalopidae</taxon>
        <taxon>Megalops</taxon>
    </lineage>
</organism>
<evidence type="ECO:0000256" key="10">
    <source>
        <dbReference type="ARBA" id="ARBA00023136"/>
    </source>
</evidence>
<dbReference type="PANTHER" id="PTHR10728">
    <property type="entry name" value="CYTOSOLIC PHOSPHOLIPASE A2"/>
    <property type="match status" value="1"/>
</dbReference>
<feature type="domain" description="PLA2c" evidence="15">
    <location>
        <begin position="304"/>
        <end position="864"/>
    </location>
</feature>
<proteinExistence type="predicted"/>
<feature type="region of interest" description="Disordered" evidence="13">
    <location>
        <begin position="245"/>
        <end position="275"/>
    </location>
</feature>
<evidence type="ECO:0000256" key="3">
    <source>
        <dbReference type="ARBA" id="ARBA00013278"/>
    </source>
</evidence>
<dbReference type="InterPro" id="IPR041847">
    <property type="entry name" value="C2_cPLA2"/>
</dbReference>
<dbReference type="Pfam" id="PF01735">
    <property type="entry name" value="PLA2_B"/>
    <property type="match status" value="1"/>
</dbReference>
<dbReference type="AlphaFoldDB" id="A0A9D3PSG2"/>
<keyword evidence="4 12" id="KW-0963">Cytoplasm</keyword>
<keyword evidence="10" id="KW-0472">Membrane</keyword>
<dbReference type="OrthoDB" id="419768at2759"/>
<dbReference type="PROSITE" id="PS51210">
    <property type="entry name" value="PLA2C"/>
    <property type="match status" value="1"/>
</dbReference>
<feature type="compositionally biased region" description="Polar residues" evidence="13">
    <location>
        <begin position="843"/>
        <end position="856"/>
    </location>
</feature>
<dbReference type="GO" id="GO:0005829">
    <property type="term" value="C:cytosol"/>
    <property type="evidence" value="ECO:0007669"/>
    <property type="project" value="UniProtKB-SubCell"/>
</dbReference>
<dbReference type="GO" id="GO:0047498">
    <property type="term" value="F:calcium-dependent phospholipase A2 activity"/>
    <property type="evidence" value="ECO:0007669"/>
    <property type="project" value="TreeGrafter"/>
</dbReference>
<dbReference type="SMART" id="SM00022">
    <property type="entry name" value="PLAc"/>
    <property type="match status" value="1"/>
</dbReference>
<dbReference type="Gene3D" id="3.40.1090.10">
    <property type="entry name" value="Cytosolic phospholipase A2 catalytic domain"/>
    <property type="match status" value="1"/>
</dbReference>
<comment type="subcellular location">
    <subcellularLocation>
        <location evidence="2">Cytoplasm</location>
        <location evidence="2">Cytosol</location>
    </subcellularLocation>
    <subcellularLocation>
        <location evidence="1">Membrane</location>
        <topology evidence="1">Peripheral membrane protein</topology>
    </subcellularLocation>
</comment>
<keyword evidence="5 12" id="KW-0479">Metal-binding</keyword>
<comment type="caution">
    <text evidence="16">The sequence shown here is derived from an EMBL/GenBank/DDBJ whole genome shotgun (WGS) entry which is preliminary data.</text>
</comment>
<dbReference type="FunFam" id="2.60.40.150:FF:000030">
    <property type="entry name" value="Phospholipase A2"/>
    <property type="match status" value="1"/>
</dbReference>
<dbReference type="Pfam" id="PF00168">
    <property type="entry name" value="C2"/>
    <property type="match status" value="1"/>
</dbReference>
<feature type="compositionally biased region" description="Basic and acidic residues" evidence="13">
    <location>
        <begin position="245"/>
        <end position="259"/>
    </location>
</feature>
<evidence type="ECO:0000256" key="1">
    <source>
        <dbReference type="ARBA" id="ARBA00004170"/>
    </source>
</evidence>
<dbReference type="Proteomes" id="UP001046870">
    <property type="component" value="Chromosome 13"/>
</dbReference>
<evidence type="ECO:0000256" key="7">
    <source>
        <dbReference type="ARBA" id="ARBA00022837"/>
    </source>
</evidence>
<dbReference type="PROSITE" id="PS50004">
    <property type="entry name" value="C2"/>
    <property type="match status" value="1"/>
</dbReference>
<dbReference type="GO" id="GO:0046475">
    <property type="term" value="P:glycerophospholipid catabolic process"/>
    <property type="evidence" value="ECO:0007669"/>
    <property type="project" value="TreeGrafter"/>
</dbReference>
<evidence type="ECO:0000256" key="2">
    <source>
        <dbReference type="ARBA" id="ARBA00004514"/>
    </source>
</evidence>
<dbReference type="EC" id="3.1.1.4" evidence="3 12"/>
<keyword evidence="6 11" id="KW-0378">Hydrolase</keyword>
<dbReference type="InterPro" id="IPR040723">
    <property type="entry name" value="cPLA2_C2"/>
</dbReference>
<name>A0A9D3PSG2_MEGAT</name>
<keyword evidence="17" id="KW-1185">Reference proteome</keyword>
<evidence type="ECO:0000256" key="6">
    <source>
        <dbReference type="ARBA" id="ARBA00022801"/>
    </source>
</evidence>
<evidence type="ECO:0000259" key="15">
    <source>
        <dbReference type="PROSITE" id="PS51210"/>
    </source>
</evidence>
<evidence type="ECO:0000259" key="14">
    <source>
        <dbReference type="PROSITE" id="PS50004"/>
    </source>
</evidence>
<dbReference type="InterPro" id="IPR016035">
    <property type="entry name" value="Acyl_Trfase/lysoPLipase"/>
</dbReference>
<comment type="domain">
    <text evidence="12">The N-terminal C2 domain associates with lipid membranes upon calcium binding.</text>
</comment>
<evidence type="ECO:0000313" key="16">
    <source>
        <dbReference type="EMBL" id="KAG7465904.1"/>
    </source>
</evidence>
<keyword evidence="9 11" id="KW-0443">Lipid metabolism</keyword>
<evidence type="ECO:0000256" key="9">
    <source>
        <dbReference type="ARBA" id="ARBA00023098"/>
    </source>
</evidence>
<comment type="catalytic activity">
    <reaction evidence="12">
        <text>a 1,2-diacyl-sn-glycero-3-phosphocholine + H2O = a 1-acyl-sn-glycero-3-phosphocholine + a fatty acid + H(+)</text>
        <dbReference type="Rhea" id="RHEA:15801"/>
        <dbReference type="ChEBI" id="CHEBI:15377"/>
        <dbReference type="ChEBI" id="CHEBI:15378"/>
        <dbReference type="ChEBI" id="CHEBI:28868"/>
        <dbReference type="ChEBI" id="CHEBI:57643"/>
        <dbReference type="ChEBI" id="CHEBI:58168"/>
        <dbReference type="EC" id="3.1.1.4"/>
    </reaction>
</comment>
<evidence type="ECO:0000256" key="5">
    <source>
        <dbReference type="ARBA" id="ARBA00022723"/>
    </source>
</evidence>
<feature type="domain" description="C2" evidence="14">
    <location>
        <begin position="26"/>
        <end position="146"/>
    </location>
</feature>
<dbReference type="GO" id="GO:0016020">
    <property type="term" value="C:membrane"/>
    <property type="evidence" value="ECO:0007669"/>
    <property type="project" value="UniProtKB-SubCell"/>
</dbReference>
<dbReference type="SUPFAM" id="SSF49562">
    <property type="entry name" value="C2 domain (Calcium/lipid-binding domain, CaLB)"/>
    <property type="match status" value="1"/>
</dbReference>
<evidence type="ECO:0000256" key="12">
    <source>
        <dbReference type="RuleBase" id="RU362102"/>
    </source>
</evidence>
<sequence>MCARLSRITGQVLPLLSAALLQQHRRKQETQKPAEAWRDVDPYWNVTVKVLRAKNIPKYDTLSESDCYVSLHLPTASSRTYRTRTVPNSSSPEWNETFQFRVHSHVKNILELNVLDKDLLTSDDLCGTVLFDFNNLCPGKKERKVFTLDPEEKDELWVEFQMEESEDPPGEYITNGVLVAGPFSLLEVKVEESSKEKERRDLVLKLNGAYEEEQVVLGAHPPASVEQPIQFHINRDLETELEVHRLTEKNEEDTRKSEDEAGGETQDVPDRTTVPLKSLPLNHEVTLSVPVGKDEIDLQLKAKDCSDALDVRLGFDIPKEEKAFLEKRRDLVSRTLQKALLLPSAPESHQVPVVAVVGSGGGTRAMTALYGSLKGLQTLGLLDAISYITGVSGSTWTMYNLYADPDWSQRGMEAPLSSVRSEISKSLSGILSPGQLKYYIQELQKKARDGQLVSFIDVFGLMIEYLIHGKTNCSTLSSQQRAVAEGQNPYPIYTAVNVKDGINDSTAVAEWCEFTPYEVGIPKYGAFVRTEDFGSEFYMGHLIKKHPEMRISFLLGMWSSVLSFNLTQVVRTLTGSVPTWISGLREDIHDTDESDAHGHPPTALHTYFIEPVGNLTEMLENLLTDRPIISQTYNFLRGFSLHWNYSENNGFLTWKDTHLDAFPNSLTPSDSKLKLVDSGFAINVGFPPLMRPQRNVDLILSFNYSWQDDQFKVLKHTAQYCADHRLPFPNIDFSSLEGRPLEECYLFRDEDNPSAPIVLHFPLINASFREFRAPGVRRVGEAELTEGEVDVSSSSSPYRTYHFTYTPEEFQRLVALTSYNVVNNKETILRALRLALNRRNPTEKTTQPSQMPSESPSCCKKRIK</sequence>
<dbReference type="PANTHER" id="PTHR10728:SF32">
    <property type="entry name" value="CYTOSOLIC PHOSPHOLIPASE A2 BETA"/>
    <property type="match status" value="1"/>
</dbReference>
<dbReference type="SUPFAM" id="SSF52151">
    <property type="entry name" value="FabD/lysophospholipase-like"/>
    <property type="match status" value="1"/>
</dbReference>
<dbReference type="EMBL" id="JAFDVH010000013">
    <property type="protein sequence ID" value="KAG7465904.1"/>
    <property type="molecule type" value="Genomic_DNA"/>
</dbReference>
<dbReference type="SMART" id="SM00239">
    <property type="entry name" value="C2"/>
    <property type="match status" value="1"/>
</dbReference>
<dbReference type="CDD" id="cd04036">
    <property type="entry name" value="C2_cPLA2"/>
    <property type="match status" value="1"/>
</dbReference>
<protein>
    <recommendedName>
        <fullName evidence="3 12">Phospholipase A2</fullName>
        <ecNumber evidence="3 12">3.1.1.4</ecNumber>
    </recommendedName>
</protein>
<reference evidence="16" key="1">
    <citation type="submission" date="2021-01" db="EMBL/GenBank/DDBJ databases">
        <authorList>
            <person name="Zahm M."/>
            <person name="Roques C."/>
            <person name="Cabau C."/>
            <person name="Klopp C."/>
            <person name="Donnadieu C."/>
            <person name="Jouanno E."/>
            <person name="Lampietro C."/>
            <person name="Louis A."/>
            <person name="Herpin A."/>
            <person name="Echchiki A."/>
            <person name="Berthelot C."/>
            <person name="Parey E."/>
            <person name="Roest-Crollius H."/>
            <person name="Braasch I."/>
            <person name="Postlethwait J."/>
            <person name="Bobe J."/>
            <person name="Montfort J."/>
            <person name="Bouchez O."/>
            <person name="Begum T."/>
            <person name="Mejri S."/>
            <person name="Adams A."/>
            <person name="Chen W.-J."/>
            <person name="Guiguen Y."/>
        </authorList>
    </citation>
    <scope>NUCLEOTIDE SEQUENCE</scope>
    <source>
        <strain evidence="16">YG-15Mar2019-1</strain>
        <tissue evidence="16">Brain</tissue>
    </source>
</reference>
<dbReference type="Pfam" id="PF18695">
    <property type="entry name" value="cPLA2_C2"/>
    <property type="match status" value="1"/>
</dbReference>
<dbReference type="InterPro" id="IPR035892">
    <property type="entry name" value="C2_domain_sf"/>
</dbReference>